<feature type="region of interest" description="Disordered" evidence="1">
    <location>
        <begin position="56"/>
        <end position="75"/>
    </location>
</feature>
<protein>
    <submittedName>
        <fullName evidence="2">Uncharacterized protein</fullName>
    </submittedName>
</protein>
<dbReference type="EMBL" id="MWQN01000002">
    <property type="protein sequence ID" value="OPC78798.1"/>
    <property type="molecule type" value="Genomic_DNA"/>
</dbReference>
<evidence type="ECO:0000256" key="1">
    <source>
        <dbReference type="SAM" id="MobiDB-lite"/>
    </source>
</evidence>
<organism evidence="2 3">
    <name type="scientific">Embleya scabrispora</name>
    <dbReference type="NCBI Taxonomy" id="159449"/>
    <lineage>
        <taxon>Bacteria</taxon>
        <taxon>Bacillati</taxon>
        <taxon>Actinomycetota</taxon>
        <taxon>Actinomycetes</taxon>
        <taxon>Kitasatosporales</taxon>
        <taxon>Streptomycetaceae</taxon>
        <taxon>Embleya</taxon>
    </lineage>
</organism>
<accession>A0A1T3NPX3</accession>
<proteinExistence type="predicted"/>
<dbReference type="AlphaFoldDB" id="A0A1T3NPX3"/>
<gene>
    <name evidence="2" type="ORF">B4N89_32140</name>
</gene>
<comment type="caution">
    <text evidence="2">The sequence shown here is derived from an EMBL/GenBank/DDBJ whole genome shotgun (WGS) entry which is preliminary data.</text>
</comment>
<evidence type="ECO:0000313" key="3">
    <source>
        <dbReference type="Proteomes" id="UP000190037"/>
    </source>
</evidence>
<reference evidence="2 3" key="1">
    <citation type="submission" date="2017-03" db="EMBL/GenBank/DDBJ databases">
        <title>Draft genome sequence of Streptomyces scabrisporus NF3, endophyte isolated from Amphipterygium adstringens.</title>
        <authorList>
            <person name="Vazquez M."/>
            <person name="Ceapa C.D."/>
            <person name="Rodriguez Luna D."/>
            <person name="Sanchez Esquivel S."/>
        </authorList>
    </citation>
    <scope>NUCLEOTIDE SEQUENCE [LARGE SCALE GENOMIC DNA]</scope>
    <source>
        <strain evidence="2 3">NF3</strain>
    </source>
</reference>
<keyword evidence="3" id="KW-1185">Reference proteome</keyword>
<sequence>MAADLIDIAGGGESITGPGGATRRGPVFVGAVVGHDRAIRGARVVGGNGRAGWPGRAGSIGVDSLGRARPFSPRW</sequence>
<dbReference type="Proteomes" id="UP000190037">
    <property type="component" value="Unassembled WGS sequence"/>
</dbReference>
<name>A0A1T3NPX3_9ACTN</name>
<dbReference type="STRING" id="159449.B4N89_32140"/>
<evidence type="ECO:0000313" key="2">
    <source>
        <dbReference type="EMBL" id="OPC78798.1"/>
    </source>
</evidence>